<name>A0AAV7Y588_9EUKA</name>
<dbReference type="EMBL" id="JANTQA010000072">
    <property type="protein sequence ID" value="KAJ3424679.1"/>
    <property type="molecule type" value="Genomic_DNA"/>
</dbReference>
<dbReference type="PANTHER" id="PTHR31142:SF3">
    <property type="entry name" value="THH1_TOM1_TOM3 DOMAIN-CONTAINING PROTEIN"/>
    <property type="match status" value="1"/>
</dbReference>
<dbReference type="PANTHER" id="PTHR31142">
    <property type="entry name" value="TOBAMOVIRUS MULTIPLICATION PROTEIN 1-LIKE ISOFORM X1"/>
    <property type="match status" value="1"/>
</dbReference>
<reference evidence="2" key="2">
    <citation type="submission" date="2022-08" db="EMBL/GenBank/DDBJ databases">
        <title>Novel sulphate-reducing endosymbionts in the free-living metamonad Anaeramoeba.</title>
        <authorList>
            <person name="Jerlstrom-Hultqvist J."/>
            <person name="Cepicka I."/>
            <person name="Gallot-Lavallee L."/>
            <person name="Salas-Leiva D."/>
            <person name="Curtis B.A."/>
            <person name="Zahonova K."/>
            <person name="Pipaliya S."/>
            <person name="Dacks J."/>
            <person name="Roger A.J."/>
        </authorList>
    </citation>
    <scope>NUCLEOTIDE SEQUENCE</scope>
    <source>
        <strain evidence="2">Busselton2</strain>
    </source>
</reference>
<evidence type="ECO:0000313" key="5">
    <source>
        <dbReference type="Proteomes" id="UP001150062"/>
    </source>
</evidence>
<dbReference type="AlphaFoldDB" id="A0AAV7Y588"/>
<feature type="transmembrane region" description="Helical" evidence="1">
    <location>
        <begin position="138"/>
        <end position="157"/>
    </location>
</feature>
<protein>
    <submittedName>
        <fullName evidence="2">Tobamovirus multiplication protein 1-like isoform x1</fullName>
    </submittedName>
</protein>
<feature type="transmembrane region" description="Helical" evidence="1">
    <location>
        <begin position="96"/>
        <end position="117"/>
    </location>
</feature>
<comment type="caution">
    <text evidence="2">The sequence shown here is derived from an EMBL/GenBank/DDBJ whole genome shotgun (WGS) entry which is preliminary data.</text>
</comment>
<accession>A0AAV7Y588</accession>
<dbReference type="EMBL" id="JAOAOG010000213">
    <property type="protein sequence ID" value="KAJ6240223.1"/>
    <property type="molecule type" value="Genomic_DNA"/>
</dbReference>
<evidence type="ECO:0000313" key="4">
    <source>
        <dbReference type="Proteomes" id="UP001146793"/>
    </source>
</evidence>
<dbReference type="Proteomes" id="UP001146793">
    <property type="component" value="Unassembled WGS sequence"/>
</dbReference>
<feature type="transmembrane region" description="Helical" evidence="1">
    <location>
        <begin position="53"/>
        <end position="76"/>
    </location>
</feature>
<sequence length="300" mass="35678">MNSFVKEDKNTKYSWIVVMYVLVFLYFLEFLYTLKRQMTLYKTDEKGINFKKAFLFAMLAFFVLRVVGLSLYIQLIWSDIIPDKWFLPFNTYAEGFSQYVFATGFTFICVFWAELYYLSNSSMISREHKIRSYRIIGVVNVAMYIILAVLYILLAIYHNNFAKTKIVHTCEATLSSLRDFCIGLYFLIFGTVFYQRIKKYKSTSNKFQKVNHKIIMITFILTVLFFSNSGFVQWYNYQFLLNKNKSFSISYLIVFTIDRFIFEVLPSISMVYYISHFKSKKKIELNINENVPLIKNESNL</sequence>
<gene>
    <name evidence="2" type="ORF">M0812_29403</name>
    <name evidence="3" type="ORF">M0813_24566</name>
</gene>
<feature type="transmembrane region" description="Helical" evidence="1">
    <location>
        <begin position="249"/>
        <end position="274"/>
    </location>
</feature>
<keyword evidence="1" id="KW-0472">Membrane</keyword>
<dbReference type="Proteomes" id="UP001150062">
    <property type="component" value="Unassembled WGS sequence"/>
</dbReference>
<feature type="transmembrane region" description="Helical" evidence="1">
    <location>
        <begin position="177"/>
        <end position="194"/>
    </location>
</feature>
<evidence type="ECO:0000313" key="3">
    <source>
        <dbReference type="EMBL" id="KAJ6240223.1"/>
    </source>
</evidence>
<keyword evidence="1" id="KW-0812">Transmembrane</keyword>
<reference evidence="3" key="1">
    <citation type="submission" date="2022-08" db="EMBL/GenBank/DDBJ databases">
        <title>Novel sulfate-reducing endosymbionts in the free-living metamonad Anaeramoeba.</title>
        <authorList>
            <person name="Jerlstrom-Hultqvist J."/>
            <person name="Cepicka I."/>
            <person name="Gallot-Lavallee L."/>
            <person name="Salas-Leiva D."/>
            <person name="Curtis B.A."/>
            <person name="Zahonova K."/>
            <person name="Pipaliya S."/>
            <person name="Dacks J."/>
            <person name="Roger A.J."/>
        </authorList>
    </citation>
    <scope>NUCLEOTIDE SEQUENCE</scope>
    <source>
        <strain evidence="3">Schooner1</strain>
    </source>
</reference>
<feature type="transmembrane region" description="Helical" evidence="1">
    <location>
        <begin position="214"/>
        <end position="237"/>
    </location>
</feature>
<keyword evidence="5" id="KW-1185">Reference proteome</keyword>
<organism evidence="2 4">
    <name type="scientific">Anaeramoeba flamelloides</name>
    <dbReference type="NCBI Taxonomy" id="1746091"/>
    <lineage>
        <taxon>Eukaryota</taxon>
        <taxon>Metamonada</taxon>
        <taxon>Anaeramoebidae</taxon>
        <taxon>Anaeramoeba</taxon>
    </lineage>
</organism>
<evidence type="ECO:0000256" key="1">
    <source>
        <dbReference type="SAM" id="Phobius"/>
    </source>
</evidence>
<dbReference type="InterPro" id="IPR040226">
    <property type="entry name" value="THH1/TOM1/TOM3"/>
</dbReference>
<keyword evidence="1" id="KW-1133">Transmembrane helix</keyword>
<evidence type="ECO:0000313" key="2">
    <source>
        <dbReference type="EMBL" id="KAJ3424679.1"/>
    </source>
</evidence>
<feature type="transmembrane region" description="Helical" evidence="1">
    <location>
        <begin position="12"/>
        <end position="32"/>
    </location>
</feature>
<proteinExistence type="predicted"/>